<evidence type="ECO:0000259" key="9">
    <source>
        <dbReference type="Pfam" id="PF00534"/>
    </source>
</evidence>
<sequence length="1860" mass="201014">MSRARSAVEAAKGDGSERSLRAVLDLVRTPHEYDDGREGSTLSLGLDALQGWCKDAQPISADAWQLLQARLVDALGVSHTSTVNRARRILADVLRVWDASDRAVDLPKNLAAHASKYPDAQASLVLLDVLVAHYGTHIVGSDACAFFASLLAAMQAGRGSVSRRSRLAMAFVLACRNENQNRDVWLLPLAASLVHPDERGAENVVAHLVHPLLDACPDVLGDLLSALGGTSEKHVRALLAVLRAAKMRDLCTLVDDADADPQATPMRVPCSLLHACIASASPRIQVAALALTVEAKTPAALFCAAELDVVRAFFAASLMLPSAVARKDSIALFVKLLVRMRVGMHALAKKDKASPLLDAMHTLLRALFHAVLQAMHPGAPYACTVLGVSLLFLLLEASLTLPAPGEELHGFALQDAVRALHKAKTTYPGHAPFPGVAPSAALSERLLYLASESTYDDIQQTATLLLVRLAPVPEAELRTPTFVGTHIVAPSLERMGALKDSDAYAAVQLLQLYHIICAEDAAAQDEALARVYAAVGEIGEGGRSDTDAPWPLHLLRAHTALLNARLAYAEQHGVGAASHAQALHGTMAAVHLLAQRTSADGLAAEREVLGHCVRRAWALTSPVLCAAAPEGGAEDDDDNPLPELAHAMHIAQTDALDTPAYQRILSYAWRTMKEAAALHATVMRASPDTQQGSDLFLEWMLHIRHRGAFSTIYPQYEGVAKDLLRTSDSPTAWLQQLLARLDEQCEQFSTTRRSAGVGYAVLALLSAHAGKKAALVLEATIAQLVRMSQSEQPVRTIHALNILRVMVMDSTLAPSMRAHLGTALSRAVSCFCSPHWGVRNASMMLFSAISTRYFGIHALAQGSASKPLDGLLEASPALGAALVDTLRSESQRLSAADLAAVGHGSALYAVLLLLGTLQDGAAHGLPMDEVRSAVERCTHSANWKIREQAASCFCALLPTDEKTNVAGRILQDASLHDQNALHGQLVVLQKLGGDIPLMERIDLLEKNTCPATCAAYLDVVQRWQGDWTPVATWIAALLGEATGPVEKLRADPFLSWLLPNVLSLGMQSATACLPPAAALLQDVDRATALLRVLHERNEQGTLATMLSALGWDATALQGNLLGLALDENAALDCRIGAAELAETLSSTASCDWAAQAEALLVCVLCTEHTGVRDALLPLLGVAACYAPAEYVDQCVTVWELCADDSFSVESRLGTAHAVQKVYDHLAQNSDALFRAHRIVLRLLHDDSGDVRDVACAMLSTAAALPIGHACLASFVPAIEAMRVGDVQCTEYLWSTLCDTAPERFSRDAWSLLSQAALPAESSHALFPSEDENQYYDRVADMVRAYRYFVSRRLPLPPSVDLEAAAKEGASHLGGRVLDKAQFVEKLQYALVVQLDATLRGAPSPASDTLHALLIYPQCDTEERQAPPPALRIALISDFFFPNVGGVEGHMYMIGQHLLRRGHKVIVITHAYPPNRVGVRYLPCGMKVYYVPLQVIVRQDTLPNFFALLPLLRTILIREEIQLVHGHQALSSMAHEGIFHAKSMGLKAVFTDHSLFGFADVGSILTNKLLRFALADIDHVVCVSHTGRENTVLRAALRPSDVSTIPNAIDAQHFVPMDTAPKDHVCIVVLSRLMYRKGIDLLLTAIPRLCAMHPDLTFVIGGDGPKYVDLEQMRERYMLQDRVELVGAVRQRDVCAHLNKGHIFLNTSLTEAFGTSIIEATCTGLYVVTTRVGGIPELLPSSMMRLAEPTDEAIVRETNYAIAHIRAQKHDPVAQHKTVASMYSWTSTVRRLEIVYERAMNTPPRSSAARFARYASVGGPIAGKIVCIVVAVQMVMLIVLEWLLPAKQIVRAKSLQGTQPT</sequence>
<feature type="transmembrane region" description="Helical" evidence="8">
    <location>
        <begin position="1820"/>
        <end position="1843"/>
    </location>
</feature>
<proteinExistence type="predicted"/>
<dbReference type="GO" id="GO:0000506">
    <property type="term" value="C:glycosylphosphatidylinositol-N-acetylglucosaminyltransferase (GPI-GnT) complex"/>
    <property type="evidence" value="ECO:0007669"/>
    <property type="project" value="InterPro"/>
</dbReference>
<dbReference type="EC" id="2.4.1.198" evidence="3"/>
<dbReference type="Pfam" id="PF10350">
    <property type="entry name" value="DUF2428"/>
    <property type="match status" value="1"/>
</dbReference>
<dbReference type="InterPro" id="IPR056842">
    <property type="entry name" value="THADA-like_TPR_C"/>
</dbReference>
<dbReference type="Gene3D" id="3.40.50.2000">
    <property type="entry name" value="Glycogen Phosphorylase B"/>
    <property type="match status" value="2"/>
</dbReference>
<evidence type="ECO:0000256" key="5">
    <source>
        <dbReference type="ARBA" id="ARBA00022676"/>
    </source>
</evidence>
<protein>
    <recommendedName>
        <fullName evidence="3">phosphatidylinositol N-acetylglucosaminyltransferase</fullName>
        <ecNumber evidence="3">2.4.1.198</ecNumber>
    </recommendedName>
    <alternativeName>
        <fullName evidence="7">GlcNAc-PI synthesis protein</fullName>
    </alternativeName>
</protein>
<dbReference type="GO" id="GO:0006506">
    <property type="term" value="P:GPI anchor biosynthetic process"/>
    <property type="evidence" value="ECO:0007669"/>
    <property type="project" value="UniProtKB-KW"/>
</dbReference>
<dbReference type="Proteomes" id="UP001217754">
    <property type="component" value="Chromosome 4"/>
</dbReference>
<dbReference type="Pfam" id="PF08288">
    <property type="entry name" value="PIGA"/>
    <property type="match status" value="1"/>
</dbReference>
<feature type="domain" description="tRNA (32-2'-O)-methyltransferase regulator THADA-like TPR repeats region" evidence="12">
    <location>
        <begin position="183"/>
        <end position="400"/>
    </location>
</feature>
<dbReference type="Pfam" id="PF00534">
    <property type="entry name" value="Glycos_transf_1"/>
    <property type="match status" value="1"/>
</dbReference>
<dbReference type="EMBL" id="CP119961">
    <property type="protein sequence ID" value="WFD39399.1"/>
    <property type="molecule type" value="Genomic_DNA"/>
</dbReference>
<evidence type="ECO:0000313" key="14">
    <source>
        <dbReference type="EMBL" id="WFD39399.1"/>
    </source>
</evidence>
<comment type="pathway">
    <text evidence="2">Glycolipid biosynthesis; glycosylphosphatidylinositol-anchor biosynthesis.</text>
</comment>
<dbReference type="InterPro" id="IPR016024">
    <property type="entry name" value="ARM-type_fold"/>
</dbReference>
<dbReference type="SUPFAM" id="SSF48371">
    <property type="entry name" value="ARM repeat"/>
    <property type="match status" value="1"/>
</dbReference>
<name>A0AAF0F2T3_9BASI</name>
<organism evidence="14 15">
    <name type="scientific">Malassezia japonica</name>
    <dbReference type="NCBI Taxonomy" id="223818"/>
    <lineage>
        <taxon>Eukaryota</taxon>
        <taxon>Fungi</taxon>
        <taxon>Dikarya</taxon>
        <taxon>Basidiomycota</taxon>
        <taxon>Ustilaginomycotina</taxon>
        <taxon>Malasseziomycetes</taxon>
        <taxon>Malasseziales</taxon>
        <taxon>Malasseziaceae</taxon>
        <taxon>Malassezia</taxon>
    </lineage>
</organism>
<dbReference type="GeneID" id="85226027"/>
<comment type="function">
    <text evidence="1">Catalytic subunit in the complex catalyzing the transfer of N-acetylglucosamine from UDP-N-acetylglucosamine to phosphatidylinositol, the first step of GPI biosynthesis.</text>
</comment>
<evidence type="ECO:0000256" key="3">
    <source>
        <dbReference type="ARBA" id="ARBA00012420"/>
    </source>
</evidence>
<dbReference type="RefSeq" id="XP_060122296.1">
    <property type="nucleotide sequence ID" value="XM_060266313.1"/>
</dbReference>
<dbReference type="Pfam" id="PF25151">
    <property type="entry name" value="TPR_Trm732_C"/>
    <property type="match status" value="1"/>
</dbReference>
<dbReference type="InterPro" id="IPR039507">
    <property type="entry name" value="PIG-A/GPI3"/>
</dbReference>
<accession>A0AAF0F2T3</accession>
<keyword evidence="8" id="KW-1133">Transmembrane helix</keyword>
<dbReference type="SUPFAM" id="SSF53756">
    <property type="entry name" value="UDP-Glycosyltransferase/glycogen phosphorylase"/>
    <property type="match status" value="1"/>
</dbReference>
<keyword evidence="4" id="KW-0337">GPI-anchor biosynthesis</keyword>
<gene>
    <name evidence="14" type="primary">SPT14</name>
    <name evidence="14" type="ORF">MJAP1_002376</name>
</gene>
<feature type="domain" description="PIGA GPI anchor biosynthesis" evidence="10">
    <location>
        <begin position="1469"/>
        <end position="1559"/>
    </location>
</feature>
<dbReference type="InterPro" id="IPR056843">
    <property type="entry name" value="THADA-like_TPR"/>
</dbReference>
<feature type="domain" description="tRNA (32-2'-O)-methyltransferase regulator THADA-like C-terminal TPR repeats region" evidence="13">
    <location>
        <begin position="839"/>
        <end position="991"/>
    </location>
</feature>
<dbReference type="FunFam" id="3.40.50.2000:FF:000093">
    <property type="entry name" value="UDP-GlcNAc:PI a1-6 GlcNAc-transferase"/>
    <property type="match status" value="1"/>
</dbReference>
<dbReference type="InterPro" id="IPR001296">
    <property type="entry name" value="Glyco_trans_1"/>
</dbReference>
<evidence type="ECO:0000256" key="6">
    <source>
        <dbReference type="ARBA" id="ARBA00022679"/>
    </source>
</evidence>
<dbReference type="Pfam" id="PF25150">
    <property type="entry name" value="TPR_Trm732"/>
    <property type="match status" value="1"/>
</dbReference>
<dbReference type="PANTHER" id="PTHR45871:SF1">
    <property type="entry name" value="PHOSPHATIDYLINOSITOL N-ACETYLGLUCOSAMINYLTRANSFERASE SUBUNIT A"/>
    <property type="match status" value="1"/>
</dbReference>
<evidence type="ECO:0000259" key="12">
    <source>
        <dbReference type="Pfam" id="PF25150"/>
    </source>
</evidence>
<feature type="domain" description="Glycosyl transferase family 1" evidence="9">
    <location>
        <begin position="1620"/>
        <end position="1738"/>
    </location>
</feature>
<keyword evidence="6 14" id="KW-0808">Transferase</keyword>
<dbReference type="InterPro" id="IPR013234">
    <property type="entry name" value="PIGA_GPI_anchor_biosynthesis"/>
</dbReference>
<evidence type="ECO:0000256" key="4">
    <source>
        <dbReference type="ARBA" id="ARBA00022502"/>
    </source>
</evidence>
<evidence type="ECO:0000256" key="8">
    <source>
        <dbReference type="SAM" id="Phobius"/>
    </source>
</evidence>
<dbReference type="PANTHER" id="PTHR45871">
    <property type="entry name" value="N-ACETYLGLUCOSAMINYL-PHOSPHATIDYLINOSITOL BIOSYNTHETIC PROTEIN"/>
    <property type="match status" value="1"/>
</dbReference>
<keyword evidence="5 14" id="KW-0328">Glycosyltransferase</keyword>
<evidence type="ECO:0000259" key="10">
    <source>
        <dbReference type="Pfam" id="PF08288"/>
    </source>
</evidence>
<dbReference type="CDD" id="cd03796">
    <property type="entry name" value="GT4_PIG-A-like"/>
    <property type="match status" value="1"/>
</dbReference>
<evidence type="ECO:0000256" key="2">
    <source>
        <dbReference type="ARBA" id="ARBA00004687"/>
    </source>
</evidence>
<evidence type="ECO:0000256" key="7">
    <source>
        <dbReference type="ARBA" id="ARBA00032160"/>
    </source>
</evidence>
<keyword evidence="8" id="KW-0812">Transmembrane</keyword>
<evidence type="ECO:0000313" key="15">
    <source>
        <dbReference type="Proteomes" id="UP001217754"/>
    </source>
</evidence>
<keyword evidence="15" id="KW-1185">Reference proteome</keyword>
<evidence type="ECO:0000259" key="11">
    <source>
        <dbReference type="Pfam" id="PF10350"/>
    </source>
</evidence>
<evidence type="ECO:0000259" key="13">
    <source>
        <dbReference type="Pfam" id="PF25151"/>
    </source>
</evidence>
<keyword evidence="8" id="KW-0472">Membrane</keyword>
<dbReference type="GO" id="GO:0017176">
    <property type="term" value="F:phosphatidylinositol N-acetylglucosaminyltransferase activity"/>
    <property type="evidence" value="ECO:0007669"/>
    <property type="project" value="UniProtKB-EC"/>
</dbReference>
<feature type="domain" description="DUF2428" evidence="11">
    <location>
        <begin position="610"/>
        <end position="836"/>
    </location>
</feature>
<evidence type="ECO:0000256" key="1">
    <source>
        <dbReference type="ARBA" id="ARBA00003265"/>
    </source>
</evidence>
<dbReference type="InterPro" id="IPR019442">
    <property type="entry name" value="THADA/TRM732_DUF2428"/>
</dbReference>
<reference evidence="14" key="1">
    <citation type="submission" date="2023-03" db="EMBL/GenBank/DDBJ databases">
        <title>Mating type loci evolution in Malassezia.</title>
        <authorList>
            <person name="Coelho M.A."/>
        </authorList>
    </citation>
    <scope>NUCLEOTIDE SEQUENCE</scope>
    <source>
        <strain evidence="14">CBS 9431</strain>
    </source>
</reference>